<dbReference type="Proteomes" id="UP001162889">
    <property type="component" value="Unassembled WGS sequence"/>
</dbReference>
<organism evidence="2 4">
    <name type="scientific">Duganella violaceipulchra</name>
    <dbReference type="NCBI Taxonomy" id="2849652"/>
    <lineage>
        <taxon>Bacteria</taxon>
        <taxon>Pseudomonadati</taxon>
        <taxon>Pseudomonadota</taxon>
        <taxon>Betaproteobacteria</taxon>
        <taxon>Burkholderiales</taxon>
        <taxon>Oxalobacteraceae</taxon>
        <taxon>Telluria group</taxon>
        <taxon>Duganella</taxon>
    </lineage>
</organism>
<comment type="caution">
    <text evidence="2">The sequence shown here is derived from an EMBL/GenBank/DDBJ whole genome shotgun (WGS) entry which is preliminary data.</text>
</comment>
<protein>
    <submittedName>
        <fullName evidence="3">SagB-type dehydrogenase family enzyme</fullName>
    </submittedName>
    <submittedName>
        <fullName evidence="2">SagB/ThcOx family dehydrogenase</fullName>
    </submittedName>
</protein>
<evidence type="ECO:0000313" key="2">
    <source>
        <dbReference type="EMBL" id="MBV6323325.1"/>
    </source>
</evidence>
<dbReference type="InterPro" id="IPR029479">
    <property type="entry name" value="Nitroreductase"/>
</dbReference>
<gene>
    <name evidence="2" type="ORF">KVP70_20530</name>
    <name evidence="3" type="ORF">L1274_001417</name>
</gene>
<dbReference type="Pfam" id="PF00881">
    <property type="entry name" value="Nitroreductase"/>
    <property type="match status" value="1"/>
</dbReference>
<dbReference type="InterPro" id="IPR052544">
    <property type="entry name" value="Bacteriocin_Proc_Enz"/>
</dbReference>
<dbReference type="EMBL" id="JAHTGR010000011">
    <property type="protein sequence ID" value="MBV6323325.1"/>
    <property type="molecule type" value="Genomic_DNA"/>
</dbReference>
<keyword evidence="5" id="KW-1185">Reference proteome</keyword>
<proteinExistence type="predicted"/>
<dbReference type="AlphaFoldDB" id="A0AA41H9Q3"/>
<evidence type="ECO:0000259" key="1">
    <source>
        <dbReference type="Pfam" id="PF00881"/>
    </source>
</evidence>
<dbReference type="RefSeq" id="WP_217944030.1">
    <property type="nucleotide sequence ID" value="NZ_JAHTGR010000011.1"/>
</dbReference>
<sequence length="213" mass="22891">MSAASHGGLPALQLIAPEALALDAEFSPLSMALFKVLLRRQSSRAFGADELPLYALSRLLWAAFGINRPDLGLRTAPSANNGQEIDIYVAMRAGLYRFDAQQLALLPVLAEDVRAATGGQDFVAGAPLNLIYVASLKDDSTRPEEEQKFYAALDTGFISQNVYLFCAAEGLATVVRGWVDRPALAAVMGLAPHQHVVAAQTVGYPPQREPARQ</sequence>
<accession>A0AA41H9Q3</accession>
<dbReference type="PANTHER" id="PTHR43745:SF2">
    <property type="entry name" value="NITROREDUCTASE MJ1384-RELATED"/>
    <property type="match status" value="1"/>
</dbReference>
<dbReference type="Proteomes" id="UP001155901">
    <property type="component" value="Unassembled WGS sequence"/>
</dbReference>
<name>A0AA41H9Q3_9BURK</name>
<feature type="domain" description="Nitroreductase" evidence="1">
    <location>
        <begin position="38"/>
        <end position="204"/>
    </location>
</feature>
<dbReference type="PANTHER" id="PTHR43745">
    <property type="entry name" value="NITROREDUCTASE MJ1384-RELATED"/>
    <property type="match status" value="1"/>
</dbReference>
<reference evidence="2" key="1">
    <citation type="submission" date="2021-07" db="EMBL/GenBank/DDBJ databases">
        <title>Characterization of violacein-producing bacteria and related species.</title>
        <authorList>
            <person name="Wilson H.S."/>
            <person name="De Leon M.E."/>
        </authorList>
    </citation>
    <scope>NUCLEOTIDE SEQUENCE</scope>
    <source>
        <strain evidence="2">HSC-15S17</strain>
    </source>
</reference>
<dbReference type="EMBL" id="JALJZU010000002">
    <property type="protein sequence ID" value="MCP2007724.1"/>
    <property type="molecule type" value="Genomic_DNA"/>
</dbReference>
<reference evidence="3" key="2">
    <citation type="submission" date="2022-03" db="EMBL/GenBank/DDBJ databases">
        <title>Genome Encyclopedia of Bacteria and Archaea VI: Functional Genomics of Type Strains.</title>
        <authorList>
            <person name="Whitman W."/>
        </authorList>
    </citation>
    <scope>NUCLEOTIDE SEQUENCE</scope>
    <source>
        <strain evidence="3">HSC-15S17</strain>
    </source>
</reference>
<dbReference type="CDD" id="cd02142">
    <property type="entry name" value="McbC_SagB-like_oxidoreductase"/>
    <property type="match status" value="1"/>
</dbReference>
<evidence type="ECO:0000313" key="3">
    <source>
        <dbReference type="EMBL" id="MCP2007724.1"/>
    </source>
</evidence>
<evidence type="ECO:0000313" key="4">
    <source>
        <dbReference type="Proteomes" id="UP001155901"/>
    </source>
</evidence>
<evidence type="ECO:0000313" key="5">
    <source>
        <dbReference type="Proteomes" id="UP001162889"/>
    </source>
</evidence>